<dbReference type="GO" id="GO:0016779">
    <property type="term" value="F:nucleotidyltransferase activity"/>
    <property type="evidence" value="ECO:0007669"/>
    <property type="project" value="UniProtKB-KW"/>
</dbReference>
<feature type="transmembrane region" description="Helical" evidence="1">
    <location>
        <begin position="298"/>
        <end position="318"/>
    </location>
</feature>
<feature type="transmembrane region" description="Helical" evidence="1">
    <location>
        <begin position="255"/>
        <end position="277"/>
    </location>
</feature>
<evidence type="ECO:0000313" key="2">
    <source>
        <dbReference type="EMBL" id="NOL49487.1"/>
    </source>
</evidence>
<gene>
    <name evidence="2" type="ORF">HKX40_04970</name>
</gene>
<name>A0A7Y4L9L3_9BURK</name>
<dbReference type="AlphaFoldDB" id="A0A7Y4L9L3"/>
<comment type="caution">
    <text evidence="2">The sequence shown here is derived from an EMBL/GenBank/DDBJ whole genome shotgun (WGS) entry which is preliminary data.</text>
</comment>
<organism evidence="2 3">
    <name type="scientific">Pelistega europaea</name>
    <dbReference type="NCBI Taxonomy" id="106147"/>
    <lineage>
        <taxon>Bacteria</taxon>
        <taxon>Pseudomonadati</taxon>
        <taxon>Pseudomonadota</taxon>
        <taxon>Betaproteobacteria</taxon>
        <taxon>Burkholderiales</taxon>
        <taxon>Alcaligenaceae</taxon>
        <taxon>Pelistega</taxon>
    </lineage>
</organism>
<feature type="transmembrane region" description="Helical" evidence="1">
    <location>
        <begin position="191"/>
        <end position="209"/>
    </location>
</feature>
<keyword evidence="1" id="KW-1133">Transmembrane helix</keyword>
<dbReference type="PANTHER" id="PTHR43535:SF1">
    <property type="entry name" value="PHOSPHATIDATE CYTIDYLYLTRANSFERASE"/>
    <property type="match status" value="1"/>
</dbReference>
<keyword evidence="1" id="KW-0472">Membrane</keyword>
<reference evidence="2 3" key="1">
    <citation type="submission" date="2020-05" db="EMBL/GenBank/DDBJ databases">
        <authorList>
            <person name="Niu N."/>
        </authorList>
    </citation>
    <scope>NUCLEOTIDE SEQUENCE [LARGE SCALE GENOMIC DNA]</scope>
    <source>
        <strain evidence="2 3">LMG10982</strain>
    </source>
</reference>
<dbReference type="RefSeq" id="WP_171588452.1">
    <property type="nucleotide sequence ID" value="NZ_JABGBO010000004.1"/>
</dbReference>
<dbReference type="EMBL" id="JABGBO010000004">
    <property type="protein sequence ID" value="NOL49487.1"/>
    <property type="molecule type" value="Genomic_DNA"/>
</dbReference>
<dbReference type="PANTHER" id="PTHR43535">
    <property type="entry name" value="PHOSPHATIDATE CYTIDYLYLTRANSFERASE"/>
    <property type="match status" value="1"/>
</dbReference>
<evidence type="ECO:0000256" key="1">
    <source>
        <dbReference type="SAM" id="Phobius"/>
    </source>
</evidence>
<dbReference type="Proteomes" id="UP000541421">
    <property type="component" value="Unassembled WGS sequence"/>
</dbReference>
<feature type="transmembrane region" description="Helical" evidence="1">
    <location>
        <begin position="124"/>
        <end position="147"/>
    </location>
</feature>
<keyword evidence="2" id="KW-0548">Nucleotidyltransferase</keyword>
<keyword evidence="2" id="KW-0808">Transferase</keyword>
<feature type="transmembrane region" description="Helical" evidence="1">
    <location>
        <begin position="230"/>
        <end position="249"/>
    </location>
</feature>
<accession>A0A7Y4L9L3</accession>
<dbReference type="GO" id="GO:0005886">
    <property type="term" value="C:plasma membrane"/>
    <property type="evidence" value="ECO:0007669"/>
    <property type="project" value="TreeGrafter"/>
</dbReference>
<proteinExistence type="predicted"/>
<keyword evidence="3" id="KW-1185">Reference proteome</keyword>
<dbReference type="GO" id="GO:0009273">
    <property type="term" value="P:peptidoglycan-based cell wall biogenesis"/>
    <property type="evidence" value="ECO:0007669"/>
    <property type="project" value="TreeGrafter"/>
</dbReference>
<feature type="transmembrane region" description="Helical" evidence="1">
    <location>
        <begin position="159"/>
        <end position="179"/>
    </location>
</feature>
<keyword evidence="1" id="KW-0812">Transmembrane</keyword>
<dbReference type="Pfam" id="PF01148">
    <property type="entry name" value="CTP_transf_1"/>
    <property type="match status" value="1"/>
</dbReference>
<evidence type="ECO:0000313" key="3">
    <source>
        <dbReference type="Proteomes" id="UP000541421"/>
    </source>
</evidence>
<sequence>MFDFWQQLFVNIPDKFWWGMLGLLVVLSVITLIGYRLSHKHPTSSMVDNLNRRINAWWAMLAVLVVCFIFGKIITLLLFAMMSFFALREFMTLTPTERSDYWALVLCFYVAIPVQYILIGTDWYSMFVIGLPVYGFIVLPTIQALSGDTEKFFERTAKLQWGMMLTIYCLSYAPALLLLTNIEYDGQGLMLLLYLLIVAQLSDFFQYVIGKLIGKRPIAPNVNPKITVEGFIGGSIMAIAIGTALWWITPFSVGYAALFSFIIVICGFFGGLSLSAVKRSLGAKDWGRMVSGYGGVMNRIDSVLFAAPVFFHVVRYTYF</sequence>
<protein>
    <submittedName>
        <fullName evidence="2">Phosphatidate cytidylyltransferase</fullName>
    </submittedName>
</protein>
<feature type="transmembrane region" description="Helical" evidence="1">
    <location>
        <begin position="16"/>
        <end position="37"/>
    </location>
</feature>
<feature type="transmembrane region" description="Helical" evidence="1">
    <location>
        <begin position="101"/>
        <end position="118"/>
    </location>
</feature>
<feature type="transmembrane region" description="Helical" evidence="1">
    <location>
        <begin position="57"/>
        <end position="80"/>
    </location>
</feature>